<dbReference type="GO" id="GO:0016020">
    <property type="term" value="C:membrane"/>
    <property type="evidence" value="ECO:0007669"/>
    <property type="project" value="UniProtKB-SubCell"/>
</dbReference>
<keyword evidence="2 5" id="KW-0812">Transmembrane</keyword>
<evidence type="ECO:0000256" key="3">
    <source>
        <dbReference type="ARBA" id="ARBA00022989"/>
    </source>
</evidence>
<feature type="transmembrane region" description="Helical" evidence="5">
    <location>
        <begin position="97"/>
        <end position="124"/>
    </location>
</feature>
<name>A0A182EQG9_ONCOC</name>
<dbReference type="InterPro" id="IPR024371">
    <property type="entry name" value="AcetylCoA_trans_1-like"/>
</dbReference>
<dbReference type="WBParaSite" id="nOo.2.0.1.t10381-RA">
    <property type="protein sequence ID" value="nOo.2.0.1.t10381-RA"/>
    <property type="gene ID" value="nOo.2.0.1.g10381"/>
</dbReference>
<keyword evidence="3 5" id="KW-1133">Transmembrane helix</keyword>
<dbReference type="EMBL" id="UYRW01005907">
    <property type="protein sequence ID" value="VDM94108.1"/>
    <property type="molecule type" value="Genomic_DNA"/>
</dbReference>
<dbReference type="Proteomes" id="UP000271087">
    <property type="component" value="Unassembled WGS sequence"/>
</dbReference>
<evidence type="ECO:0000313" key="8">
    <source>
        <dbReference type="WBParaSite" id="nOo.2.0.1.t10381-RA"/>
    </source>
</evidence>
<evidence type="ECO:0000256" key="4">
    <source>
        <dbReference type="ARBA" id="ARBA00023136"/>
    </source>
</evidence>
<accession>A0A182EQG9</accession>
<dbReference type="PANTHER" id="PTHR12778:SF9">
    <property type="entry name" value="ACETYL-COENZYME A TRANSPORTER 1"/>
    <property type="match status" value="1"/>
</dbReference>
<dbReference type="GO" id="GO:0008521">
    <property type="term" value="F:acetyl-CoA transmembrane transporter activity"/>
    <property type="evidence" value="ECO:0007669"/>
    <property type="project" value="InterPro"/>
</dbReference>
<dbReference type="GO" id="GO:0035348">
    <property type="term" value="P:acetyl-CoA transmembrane transport"/>
    <property type="evidence" value="ECO:0007669"/>
    <property type="project" value="InterPro"/>
</dbReference>
<keyword evidence="4 5" id="KW-0472">Membrane</keyword>
<dbReference type="PANTHER" id="PTHR12778">
    <property type="entry name" value="SOLUTE CARRIER FAMILY 33 ACETYL-COA TRANSPORTER -RELATED"/>
    <property type="match status" value="1"/>
</dbReference>
<gene>
    <name evidence="6" type="ORF">NOO_LOCUS10381</name>
</gene>
<evidence type="ECO:0000313" key="6">
    <source>
        <dbReference type="EMBL" id="VDM94108.1"/>
    </source>
</evidence>
<proteinExistence type="predicted"/>
<evidence type="ECO:0000313" key="7">
    <source>
        <dbReference type="Proteomes" id="UP000271087"/>
    </source>
</evidence>
<sequence>MADDMLLAYQNTAFEYEYLDERTDDILSSESDFKMSAKNSHTRYRSNRSNGSLVIENINNSENEEIDETKKYLYKIPSDDLPLSWMGRIRRSLHEDFGSLCLLLLLYMLQGIPLGLIAAIPLVLSSKNVSYGQQAIFSFAHWPFRESSL</sequence>
<reference evidence="8" key="1">
    <citation type="submission" date="2016-06" db="UniProtKB">
        <authorList>
            <consortium name="WormBaseParasite"/>
        </authorList>
    </citation>
    <scope>IDENTIFICATION</scope>
</reference>
<evidence type="ECO:0000256" key="5">
    <source>
        <dbReference type="SAM" id="Phobius"/>
    </source>
</evidence>
<organism evidence="8">
    <name type="scientific">Onchocerca ochengi</name>
    <name type="common">Filarial nematode worm</name>
    <dbReference type="NCBI Taxonomy" id="42157"/>
    <lineage>
        <taxon>Eukaryota</taxon>
        <taxon>Metazoa</taxon>
        <taxon>Ecdysozoa</taxon>
        <taxon>Nematoda</taxon>
        <taxon>Chromadorea</taxon>
        <taxon>Rhabditida</taxon>
        <taxon>Spirurina</taxon>
        <taxon>Spiruromorpha</taxon>
        <taxon>Filarioidea</taxon>
        <taxon>Onchocercidae</taxon>
        <taxon>Onchocerca</taxon>
    </lineage>
</organism>
<reference evidence="6 7" key="2">
    <citation type="submission" date="2018-08" db="EMBL/GenBank/DDBJ databases">
        <authorList>
            <person name="Laetsch R D."/>
            <person name="Stevens L."/>
            <person name="Kumar S."/>
            <person name="Blaxter L. M."/>
        </authorList>
    </citation>
    <scope>NUCLEOTIDE SEQUENCE [LARGE SCALE GENOMIC DNA]</scope>
</reference>
<dbReference type="Pfam" id="PF13000">
    <property type="entry name" value="Acatn"/>
    <property type="match status" value="1"/>
</dbReference>
<evidence type="ECO:0000256" key="2">
    <source>
        <dbReference type="ARBA" id="ARBA00022692"/>
    </source>
</evidence>
<dbReference type="AlphaFoldDB" id="A0A182EQG9"/>
<keyword evidence="7" id="KW-1185">Reference proteome</keyword>
<evidence type="ECO:0000256" key="1">
    <source>
        <dbReference type="ARBA" id="ARBA00004141"/>
    </source>
</evidence>
<protein>
    <submittedName>
        <fullName evidence="8">HCO3_cotransp domain-containing protein</fullName>
    </submittedName>
</protein>
<comment type="subcellular location">
    <subcellularLocation>
        <location evidence="1">Membrane</location>
        <topology evidence="1">Multi-pass membrane protein</topology>
    </subcellularLocation>
</comment>
<dbReference type="STRING" id="42157.A0A182EQG9"/>
<dbReference type="OrthoDB" id="6415790at2759"/>
<dbReference type="InterPro" id="IPR004752">
    <property type="entry name" value="AmpG_permease/AT-1"/>
</dbReference>